<accession>A0A8W8HU80</accession>
<evidence type="ECO:0000259" key="1">
    <source>
        <dbReference type="PROSITE" id="PS51352"/>
    </source>
</evidence>
<dbReference type="OrthoDB" id="1910803at2759"/>
<dbReference type="SMR" id="A0A8W8HU80"/>
<keyword evidence="3" id="KW-1185">Reference proteome</keyword>
<reference evidence="2" key="1">
    <citation type="submission" date="2022-08" db="UniProtKB">
        <authorList>
            <consortium name="EnsemblMetazoa"/>
        </authorList>
    </citation>
    <scope>IDENTIFICATION</scope>
    <source>
        <strain evidence="2">05x7-T-G4-1.051#20</strain>
    </source>
</reference>
<dbReference type="Pfam" id="PF00085">
    <property type="entry name" value="Thioredoxin"/>
    <property type="match status" value="2"/>
</dbReference>
<evidence type="ECO:0000313" key="2">
    <source>
        <dbReference type="EnsemblMetazoa" id="G1098.1:cds"/>
    </source>
</evidence>
<proteinExistence type="predicted"/>
<feature type="domain" description="Thioredoxin" evidence="1">
    <location>
        <begin position="55"/>
        <end position="177"/>
    </location>
</feature>
<dbReference type="InterPro" id="IPR013766">
    <property type="entry name" value="Thioredoxin_domain"/>
</dbReference>
<dbReference type="AlphaFoldDB" id="A0A8W8HU80"/>
<dbReference type="PANTHER" id="PTHR46497">
    <property type="entry name" value="THIOREDOXIN DOMAIN-CONTAINING PROTEIN 11"/>
    <property type="match status" value="1"/>
</dbReference>
<name>A0A8W8HU80_MAGGI</name>
<dbReference type="InterPro" id="IPR052792">
    <property type="entry name" value="Thioredoxin_dom-contain_11"/>
</dbReference>
<evidence type="ECO:0000313" key="3">
    <source>
        <dbReference type="Proteomes" id="UP000005408"/>
    </source>
</evidence>
<dbReference type="PANTHER" id="PTHR46497:SF1">
    <property type="entry name" value="THIOREDOXIN DOMAIN-CONTAINING PROTEIN 11"/>
    <property type="match status" value="1"/>
</dbReference>
<organism evidence="2 3">
    <name type="scientific">Magallana gigas</name>
    <name type="common">Pacific oyster</name>
    <name type="synonym">Crassostrea gigas</name>
    <dbReference type="NCBI Taxonomy" id="29159"/>
    <lineage>
        <taxon>Eukaryota</taxon>
        <taxon>Metazoa</taxon>
        <taxon>Spiralia</taxon>
        <taxon>Lophotrochozoa</taxon>
        <taxon>Mollusca</taxon>
        <taxon>Bivalvia</taxon>
        <taxon>Autobranchia</taxon>
        <taxon>Pteriomorphia</taxon>
        <taxon>Ostreida</taxon>
        <taxon>Ostreoidea</taxon>
        <taxon>Ostreidae</taxon>
        <taxon>Magallana</taxon>
    </lineage>
</organism>
<protein>
    <recommendedName>
        <fullName evidence="1">Thioredoxin domain-containing protein</fullName>
    </recommendedName>
</protein>
<feature type="domain" description="Thioredoxin" evidence="1">
    <location>
        <begin position="614"/>
        <end position="745"/>
    </location>
</feature>
<sequence>MAESTQERPKGIRLVTTTLYTLMAKHPEICIGLIVIVTSIISRYSSSILDNDVLSPPKNPRPFFPAGSPVLDYPWGDLMPVADLLIREELLVVMYYAPWCHDSIRAKAEFTKAAKVLENKVSFVAINCWWPQGPCKKNYKFHRFPEIYIYHTTIDGIRFSGPLLAEYIVRFVEEVMYPLTFLFSEDMILNFVSKQDNSLIGFFDFNSSPQPPGFIQFYYASIRLLEKNPLQPIRCGVITQQILAEELGLSDPNEIIMIRTFNESLLYPPSRNFTSSNIWSWALHHKEQPIVQWLNLPGHKSLELSAAIDRGPALLVLAPVNHVYKTNYYLNMVREVGLLYHYCHEVPYLEFFLRQSVRDRADFLHGFSEQQELCKSFYEVPEDLFSYPDRNCCVSVVGADKGLQNSKKICDFCRYMEKKLTPASLQPCNLGLSSMFAEDAMFAVGSNIQTPFCLDTFENYNTNEYRTLCCRECKIDLSYKSCASISSRRSNDKFVRQSESSLKRNICKKLTLQKTQNLLKPNQFIGDFDHLSIPVNFTGSACRTNRTLTLFFVDSSLSSALHKKLDIPGPVAFEKPSVIIIDKKNEANFILRESFSRKALARFIQNYTESALERHLRSESPRQSCDAASCSADVCVQEVTSKTFHSVVMQPGKDVVLLITAKWCGFCSSFSHTYLQLAKYFSSARDLVFARIDADRNDLRWEYTLDSYPTILFFPAHRKEDSVVFPSNFPKSLPNLIKFILAHAKRDLKTDTVVDICSKTCVNHNRRRVVHVMTHLRAKRRNIKRRISLLLNRRAHGKPVLKEALRSLWRTYRTVQRKIWNASLLQKLLFSHTRERLSQSVLKKHLVDIHKEGDSKVYNLKHDEL</sequence>
<dbReference type="CDD" id="cd02995">
    <property type="entry name" value="PDI_a_PDI_a'_C"/>
    <property type="match status" value="1"/>
</dbReference>
<dbReference type="Proteomes" id="UP000005408">
    <property type="component" value="Unassembled WGS sequence"/>
</dbReference>
<dbReference type="EnsemblMetazoa" id="G1098.1">
    <property type="protein sequence ID" value="G1098.1:cds"/>
    <property type="gene ID" value="G1098"/>
</dbReference>
<dbReference type="SUPFAM" id="SSF52833">
    <property type="entry name" value="Thioredoxin-like"/>
    <property type="match status" value="2"/>
</dbReference>
<dbReference type="InterPro" id="IPR036249">
    <property type="entry name" value="Thioredoxin-like_sf"/>
</dbReference>
<dbReference type="Gene3D" id="3.40.30.10">
    <property type="entry name" value="Glutaredoxin"/>
    <property type="match status" value="2"/>
</dbReference>
<dbReference type="OMA" id="VIYLYHQ"/>
<dbReference type="PROSITE" id="PS51352">
    <property type="entry name" value="THIOREDOXIN_2"/>
    <property type="match status" value="2"/>
</dbReference>